<evidence type="ECO:0000313" key="2">
    <source>
        <dbReference type="Proteomes" id="UP000027456"/>
    </source>
</evidence>
<protein>
    <submittedName>
        <fullName evidence="1">Uncharacterized protein</fullName>
    </submittedName>
</protein>
<name>A0A074S6X9_9AGAM</name>
<dbReference type="Proteomes" id="UP000027456">
    <property type="component" value="Unassembled WGS sequence"/>
</dbReference>
<feature type="non-terminal residue" evidence="1">
    <location>
        <position position="1"/>
    </location>
</feature>
<gene>
    <name evidence="1" type="ORF">V565_042320</name>
</gene>
<reference evidence="1 2" key="1">
    <citation type="submission" date="2013-12" db="EMBL/GenBank/DDBJ databases">
        <authorList>
            <person name="Cubeta M."/>
            <person name="Pakala S."/>
            <person name="Fedorova N."/>
            <person name="Thomas E."/>
            <person name="Dean R."/>
            <person name="Jabaji S."/>
            <person name="Neate S."/>
            <person name="Toda T."/>
            <person name="Tavantzis S."/>
            <person name="Vilgalys R."/>
            <person name="Bharathan N."/>
            <person name="Pakala S."/>
            <person name="Losada L.S."/>
            <person name="Zafar N."/>
            <person name="Nierman W."/>
        </authorList>
    </citation>
    <scope>NUCLEOTIDE SEQUENCE [LARGE SCALE GENOMIC DNA]</scope>
    <source>
        <strain evidence="1 2">123E</strain>
    </source>
</reference>
<sequence length="104" mass="11835">VNAHFRLADCHKVHKKLVRKSRCPRLLSEICRRAFGLRVPKLPCYIFTARNDRKDKSRALAVQDALVKLDGLNTIVPKLRSVVPDPFVDISTTVERNIETLTQG</sequence>
<evidence type="ECO:0000313" key="1">
    <source>
        <dbReference type="EMBL" id="KEP52623.1"/>
    </source>
</evidence>
<organism evidence="1 2">
    <name type="scientific">Rhizoctonia solani 123E</name>
    <dbReference type="NCBI Taxonomy" id="1423351"/>
    <lineage>
        <taxon>Eukaryota</taxon>
        <taxon>Fungi</taxon>
        <taxon>Dikarya</taxon>
        <taxon>Basidiomycota</taxon>
        <taxon>Agaricomycotina</taxon>
        <taxon>Agaricomycetes</taxon>
        <taxon>Cantharellales</taxon>
        <taxon>Ceratobasidiaceae</taxon>
        <taxon>Rhizoctonia</taxon>
    </lineage>
</organism>
<dbReference type="EMBL" id="AZST01000095">
    <property type="protein sequence ID" value="KEP52623.1"/>
    <property type="molecule type" value="Genomic_DNA"/>
</dbReference>
<dbReference type="HOGENOM" id="CLU_2256548_0_0_1"/>
<keyword evidence="2" id="KW-1185">Reference proteome</keyword>
<proteinExistence type="predicted"/>
<dbReference type="AlphaFoldDB" id="A0A074S6X9"/>
<accession>A0A074S6X9</accession>
<comment type="caution">
    <text evidence="1">The sequence shown here is derived from an EMBL/GenBank/DDBJ whole genome shotgun (WGS) entry which is preliminary data.</text>
</comment>